<dbReference type="SUPFAM" id="SSF74653">
    <property type="entry name" value="TolA/TonB C-terminal domain"/>
    <property type="match status" value="1"/>
</dbReference>
<organism evidence="3 4">
    <name type="scientific">Flavobacterium paronense</name>
    <dbReference type="NCBI Taxonomy" id="1392775"/>
    <lineage>
        <taxon>Bacteria</taxon>
        <taxon>Pseudomonadati</taxon>
        <taxon>Bacteroidota</taxon>
        <taxon>Flavobacteriia</taxon>
        <taxon>Flavobacteriales</taxon>
        <taxon>Flavobacteriaceae</taxon>
        <taxon>Flavobacterium</taxon>
    </lineage>
</organism>
<accession>A0ABV5GBD3</accession>
<dbReference type="EMBL" id="JBHMFB010000006">
    <property type="protein sequence ID" value="MFB9088433.1"/>
    <property type="molecule type" value="Genomic_DNA"/>
</dbReference>
<dbReference type="RefSeq" id="WP_290284647.1">
    <property type="nucleotide sequence ID" value="NZ_JAUFQN010000019.1"/>
</dbReference>
<proteinExistence type="predicted"/>
<evidence type="ECO:0000313" key="4">
    <source>
        <dbReference type="Proteomes" id="UP001589576"/>
    </source>
</evidence>
<feature type="chain" id="PRO_5047262745" evidence="1">
    <location>
        <begin position="19"/>
        <end position="130"/>
    </location>
</feature>
<reference evidence="3 4" key="1">
    <citation type="submission" date="2024-09" db="EMBL/GenBank/DDBJ databases">
        <authorList>
            <person name="Sun Q."/>
            <person name="Mori K."/>
        </authorList>
    </citation>
    <scope>NUCLEOTIDE SEQUENCE [LARGE SCALE GENOMIC DNA]</scope>
    <source>
        <strain evidence="3 4">CECT 8460</strain>
    </source>
</reference>
<evidence type="ECO:0000259" key="2">
    <source>
        <dbReference type="Pfam" id="PF03544"/>
    </source>
</evidence>
<comment type="caution">
    <text evidence="3">The sequence shown here is derived from an EMBL/GenBank/DDBJ whole genome shotgun (WGS) entry which is preliminary data.</text>
</comment>
<protein>
    <submittedName>
        <fullName evidence="3">Energy transducer TonB</fullName>
    </submittedName>
</protein>
<sequence>MKKIITLLLLFYSINSFSQIAEKQEDNTIYNTAGLDVKPEFPGGLDKLKSLINESYLKSEFASERKGKVYAMFVIEKDGSLSDVKILRGVDTAKANVLIQILKSLPKWNPGKQNKQIVRVLYAVQLVIGR</sequence>
<evidence type="ECO:0000313" key="3">
    <source>
        <dbReference type="EMBL" id="MFB9088433.1"/>
    </source>
</evidence>
<keyword evidence="1" id="KW-0732">Signal</keyword>
<name>A0ABV5GBD3_9FLAO</name>
<evidence type="ECO:0000256" key="1">
    <source>
        <dbReference type="SAM" id="SignalP"/>
    </source>
</evidence>
<gene>
    <name evidence="3" type="ORF">ACFFUU_02340</name>
</gene>
<dbReference type="Gene3D" id="3.30.1150.10">
    <property type="match status" value="1"/>
</dbReference>
<dbReference type="Proteomes" id="UP001589576">
    <property type="component" value="Unassembled WGS sequence"/>
</dbReference>
<feature type="domain" description="TonB C-terminal" evidence="2">
    <location>
        <begin position="63"/>
        <end position="123"/>
    </location>
</feature>
<keyword evidence="4" id="KW-1185">Reference proteome</keyword>
<dbReference type="InterPro" id="IPR037682">
    <property type="entry name" value="TonB_C"/>
</dbReference>
<feature type="signal peptide" evidence="1">
    <location>
        <begin position="1"/>
        <end position="18"/>
    </location>
</feature>
<dbReference type="Pfam" id="PF03544">
    <property type="entry name" value="TonB_C"/>
    <property type="match status" value="1"/>
</dbReference>